<evidence type="ECO:0000313" key="7">
    <source>
        <dbReference type="Proteomes" id="UP001527925"/>
    </source>
</evidence>
<feature type="compositionally biased region" description="Low complexity" evidence="2">
    <location>
        <begin position="113"/>
        <end position="126"/>
    </location>
</feature>
<protein>
    <recommendedName>
        <fullName evidence="8">Formin-like protein</fullName>
    </recommendedName>
</protein>
<dbReference type="Gene3D" id="1.20.58.2220">
    <property type="entry name" value="Formin, FH2 domain"/>
    <property type="match status" value="1"/>
</dbReference>
<dbReference type="EMBL" id="JADGIZ020000006">
    <property type="protein sequence ID" value="KAL2918446.1"/>
    <property type="molecule type" value="Genomic_DNA"/>
</dbReference>
<dbReference type="SUPFAM" id="SSF101447">
    <property type="entry name" value="Formin homology 2 domain (FH2 domain)"/>
    <property type="match status" value="1"/>
</dbReference>
<organism evidence="6 7">
    <name type="scientific">Polyrhizophydium stewartii</name>
    <dbReference type="NCBI Taxonomy" id="2732419"/>
    <lineage>
        <taxon>Eukaryota</taxon>
        <taxon>Fungi</taxon>
        <taxon>Fungi incertae sedis</taxon>
        <taxon>Chytridiomycota</taxon>
        <taxon>Chytridiomycota incertae sedis</taxon>
        <taxon>Chytridiomycetes</taxon>
        <taxon>Rhizophydiales</taxon>
        <taxon>Rhizophydiales incertae sedis</taxon>
        <taxon>Polyrhizophydium</taxon>
    </lineage>
</organism>
<feature type="compositionally biased region" description="Low complexity" evidence="2">
    <location>
        <begin position="1274"/>
        <end position="1285"/>
    </location>
</feature>
<evidence type="ECO:0000256" key="1">
    <source>
        <dbReference type="SAM" id="Coils"/>
    </source>
</evidence>
<evidence type="ECO:0000256" key="2">
    <source>
        <dbReference type="SAM" id="MobiDB-lite"/>
    </source>
</evidence>
<feature type="compositionally biased region" description="Polar residues" evidence="2">
    <location>
        <begin position="1210"/>
        <end position="1219"/>
    </location>
</feature>
<evidence type="ECO:0000259" key="3">
    <source>
        <dbReference type="PROSITE" id="PS51231"/>
    </source>
</evidence>
<dbReference type="InterPro" id="IPR015425">
    <property type="entry name" value="FH2_Formin"/>
</dbReference>
<dbReference type="Pfam" id="PF06367">
    <property type="entry name" value="Drf_FH3"/>
    <property type="match status" value="1"/>
</dbReference>
<dbReference type="InterPro" id="IPR051425">
    <property type="entry name" value="Formin_Homology"/>
</dbReference>
<feature type="region of interest" description="Disordered" evidence="2">
    <location>
        <begin position="1127"/>
        <end position="1154"/>
    </location>
</feature>
<feature type="domain" description="FH2" evidence="5">
    <location>
        <begin position="700"/>
        <end position="1131"/>
    </location>
</feature>
<dbReference type="SMART" id="SM00498">
    <property type="entry name" value="FH2"/>
    <property type="match status" value="1"/>
</dbReference>
<dbReference type="Proteomes" id="UP001527925">
    <property type="component" value="Unassembled WGS sequence"/>
</dbReference>
<dbReference type="InterPro" id="IPR014767">
    <property type="entry name" value="DAD_dom"/>
</dbReference>
<evidence type="ECO:0000259" key="4">
    <source>
        <dbReference type="PROSITE" id="PS51232"/>
    </source>
</evidence>
<keyword evidence="7" id="KW-1185">Reference proteome</keyword>
<feature type="domain" description="GBD/FH3" evidence="4">
    <location>
        <begin position="211"/>
        <end position="571"/>
    </location>
</feature>
<comment type="caution">
    <text evidence="6">The sequence shown here is derived from an EMBL/GenBank/DDBJ whole genome shotgun (WGS) entry which is preliminary data.</text>
</comment>
<dbReference type="InterPro" id="IPR014768">
    <property type="entry name" value="GBD/FH3_dom"/>
</dbReference>
<dbReference type="InterPro" id="IPR010473">
    <property type="entry name" value="GTPase-bd"/>
</dbReference>
<keyword evidence="1" id="KW-0175">Coiled coil</keyword>
<evidence type="ECO:0000313" key="6">
    <source>
        <dbReference type="EMBL" id="KAL2918446.1"/>
    </source>
</evidence>
<feature type="domain" description="DAD" evidence="3">
    <location>
        <begin position="1147"/>
        <end position="1186"/>
    </location>
</feature>
<accession>A0ABR4NG15</accession>
<dbReference type="PROSITE" id="PS51444">
    <property type="entry name" value="FH2"/>
    <property type="match status" value="1"/>
</dbReference>
<dbReference type="InterPro" id="IPR016024">
    <property type="entry name" value="ARM-type_fold"/>
</dbReference>
<dbReference type="SMART" id="SM01140">
    <property type="entry name" value="Drf_GBD"/>
    <property type="match status" value="1"/>
</dbReference>
<dbReference type="Gene3D" id="1.25.10.10">
    <property type="entry name" value="Leucine-rich Repeat Variant"/>
    <property type="match status" value="1"/>
</dbReference>
<dbReference type="Pfam" id="PF02181">
    <property type="entry name" value="FH2"/>
    <property type="match status" value="1"/>
</dbReference>
<dbReference type="InterPro" id="IPR011989">
    <property type="entry name" value="ARM-like"/>
</dbReference>
<feature type="compositionally biased region" description="Low complexity" evidence="2">
    <location>
        <begin position="144"/>
        <end position="175"/>
    </location>
</feature>
<dbReference type="InterPro" id="IPR042201">
    <property type="entry name" value="FH2_Formin_sf"/>
</dbReference>
<dbReference type="PROSITE" id="PS51232">
    <property type="entry name" value="GBD_FH3"/>
    <property type="match status" value="1"/>
</dbReference>
<feature type="compositionally biased region" description="Low complexity" evidence="2">
    <location>
        <begin position="45"/>
        <end position="74"/>
    </location>
</feature>
<feature type="coiled-coil region" evidence="1">
    <location>
        <begin position="1055"/>
        <end position="1082"/>
    </location>
</feature>
<feature type="compositionally biased region" description="Basic and acidic residues" evidence="2">
    <location>
        <begin position="1242"/>
        <end position="1256"/>
    </location>
</feature>
<feature type="coiled-coil region" evidence="1">
    <location>
        <begin position="593"/>
        <end position="655"/>
    </location>
</feature>
<reference evidence="6 7" key="1">
    <citation type="submission" date="2023-09" db="EMBL/GenBank/DDBJ databases">
        <title>Pangenome analysis of Batrachochytrium dendrobatidis and related Chytrids.</title>
        <authorList>
            <person name="Yacoub M.N."/>
            <person name="Stajich J.E."/>
            <person name="James T.Y."/>
        </authorList>
    </citation>
    <scope>NUCLEOTIDE SEQUENCE [LARGE SCALE GENOMIC DNA]</scope>
    <source>
        <strain evidence="6 7">JEL0888</strain>
    </source>
</reference>
<feature type="region of interest" description="Disordered" evidence="2">
    <location>
        <begin position="1009"/>
        <end position="1028"/>
    </location>
</feature>
<feature type="compositionally biased region" description="Basic residues" evidence="2">
    <location>
        <begin position="1"/>
        <end position="11"/>
    </location>
</feature>
<feature type="compositionally biased region" description="Low complexity" evidence="2">
    <location>
        <begin position="91"/>
        <end position="101"/>
    </location>
</feature>
<dbReference type="SMART" id="SM01139">
    <property type="entry name" value="Drf_FH3"/>
    <property type="match status" value="1"/>
</dbReference>
<evidence type="ECO:0000259" key="5">
    <source>
        <dbReference type="PROSITE" id="PS51444"/>
    </source>
</evidence>
<sequence>MALRLFGRHRKEVGELNGRQRAATSESDLAVPASEADGDSRRRASSAAPASSRAVADVPGLSAASSSASLSKSLTRTSRPGPQRNSDSPKAPATATAAAAAPPAPHHAMSTHLDNSSNTDLNSSSSQGAALVPRDGDLNSPTPSDADSVGSSASSRLPGTAPTSTAPSPLRQLPAGAPPPGAAVGGASALAGVAAQAASAAAHVHAANPDTGIPPVSEIKTMLELLMEDLNLTEDKKEVLRRLPDDRKWMMLLQHLGERYRAGPQEVLQEIQEIQKLKEGPDRELLTNLVVSLRSRPIRWISGFIEHGGFAVLLDNLNELETSNIHNEFEELYIKCLKSLMNNKIGLSSVLDTEDALNVIALSLRSPSPRTRALVLEIFGAVCLIPGGHGSVLQAMDALSEIANTRFRFETVVYSLWQSCRGMTPLEKELQVASMSFINAVICGGPGVALEFRMHMRSEFIQLGLMQLIDRISHLENDLLQTQIDVFIRANEADEQAWFERIGHSPFNKDDVDELSKNLVESSKVSSSQTQFRSLLQHLTLLPSNPIERLRYMMVIDKVVQQIVLQRQGEDPDPMAAIAALDMRHLVGDMTSAEILREQEEKYQKQLEKSKRLEKEINSLTKAGEPAGDEVKMKLMNAQRQVKELENLLKEKISSAEDGEKLLNKFQTIVGAAPKVGLSGISDVRISFGGYGYAAQAARGKQTNLSSKPLKSFNWTKIPPAKVKETIWANIDDDEIHKKLRGDVYKEFEDMFAARETKATESASASKEDIANKEITFLDGKRSQNCNIMLKAVKLDPRLIKRAILSVDQTTLPRFVLAELLKFIPTDEEMMALKQYTEDDVPNLASAERFMYEISEITNYEHKLKAMHFKSCFPEYEDDAETLIRGLQKASEDVIQSKKIAELLKVVLALGNYLNAGARGGAYGFKLGSLLKMVDTKSTIQGRKHTLLHYLAELIGRKFPEIEGFEKDLIHVEEGCKVTIPQIRQSLMTIRENLKGLEALLKILQKENEKHHKANEEKGVKEKKSNASMKSVASASSVTSAQLNVRFEDIMTDFLEKATKIYESLNERFKTAEKEFEKAINLYGEDPQTTPEDFFGIFDKFTKAYVAAKTENEKAIAKELELKKREEAKKANEDRRRKRRESIGPKSEAVGKDGGLDDLISAIRTGKAFGGGDAAAAPAPRQRRGRGENSIAEVAGSGGGDDRDGPAPSKQVTRETSTLHLKDKSFQTAEQGAVGRLKRQGSFKDRASSIQRDKAAEAPSTRPALSKDPTAHLKAAPAKDAAPADPQRDLKPTGMPKESSRDIKNRLEAAAKAETGGGSKGGGEHKADAPPPKK</sequence>
<dbReference type="PROSITE" id="PS51231">
    <property type="entry name" value="DAD"/>
    <property type="match status" value="1"/>
</dbReference>
<dbReference type="Pfam" id="PF06371">
    <property type="entry name" value="Drf_GBD"/>
    <property type="match status" value="1"/>
</dbReference>
<feature type="region of interest" description="Disordered" evidence="2">
    <location>
        <begin position="1"/>
        <end position="181"/>
    </location>
</feature>
<feature type="compositionally biased region" description="Polar residues" evidence="2">
    <location>
        <begin position="75"/>
        <end position="88"/>
    </location>
</feature>
<feature type="compositionally biased region" description="Basic and acidic residues" evidence="2">
    <location>
        <begin position="1009"/>
        <end position="1025"/>
    </location>
</feature>
<gene>
    <name evidence="6" type="ORF">HK105_201847</name>
</gene>
<feature type="region of interest" description="Disordered" evidence="2">
    <location>
        <begin position="1168"/>
        <end position="1334"/>
    </location>
</feature>
<feature type="compositionally biased region" description="Basic and acidic residues" evidence="2">
    <location>
        <begin position="1298"/>
        <end position="1311"/>
    </location>
</feature>
<dbReference type="PANTHER" id="PTHR45725">
    <property type="entry name" value="FORMIN HOMOLOGY 2 FAMILY MEMBER"/>
    <property type="match status" value="1"/>
</dbReference>
<name>A0ABR4NG15_9FUNG</name>
<dbReference type="SUPFAM" id="SSF48371">
    <property type="entry name" value="ARM repeat"/>
    <property type="match status" value="1"/>
</dbReference>
<proteinExistence type="predicted"/>
<dbReference type="Gene3D" id="1.10.238.150">
    <property type="entry name" value="Formin, FH3 diaphanous domain"/>
    <property type="match status" value="1"/>
</dbReference>
<dbReference type="InterPro" id="IPR010472">
    <property type="entry name" value="FH3_dom"/>
</dbReference>
<evidence type="ECO:0008006" key="8">
    <source>
        <dbReference type="Google" id="ProtNLM"/>
    </source>
</evidence>
<dbReference type="PANTHER" id="PTHR45725:SF1">
    <property type="entry name" value="DISHEVELLED ASSOCIATED ACTIVATOR OF MORPHOGENESIS, ISOFORM D"/>
    <property type="match status" value="1"/>
</dbReference>